<evidence type="ECO:0000259" key="5">
    <source>
        <dbReference type="Pfam" id="PF13657"/>
    </source>
</evidence>
<gene>
    <name evidence="6" type="ORF">NTU39_24165</name>
</gene>
<dbReference type="RefSeq" id="WP_246184724.1">
    <property type="nucleotide sequence ID" value="NZ_CABPSA010000009.1"/>
</dbReference>
<dbReference type="Pfam" id="PF13657">
    <property type="entry name" value="Couple_hipA"/>
    <property type="match status" value="1"/>
</dbReference>
<dbReference type="Pfam" id="PF07804">
    <property type="entry name" value="HipA_C"/>
    <property type="match status" value="1"/>
</dbReference>
<dbReference type="InterPro" id="IPR017508">
    <property type="entry name" value="HipA_N1"/>
</dbReference>
<dbReference type="InterPro" id="IPR052028">
    <property type="entry name" value="HipA_Ser/Thr_kinase"/>
</dbReference>
<evidence type="ECO:0000256" key="2">
    <source>
        <dbReference type="ARBA" id="ARBA00022679"/>
    </source>
</evidence>
<keyword evidence="2" id="KW-0808">Transferase</keyword>
<feature type="domain" description="HipA-like C-terminal" evidence="4">
    <location>
        <begin position="145"/>
        <end position="378"/>
    </location>
</feature>
<reference evidence="6" key="1">
    <citation type="submission" date="2022-08" db="EMBL/GenBank/DDBJ databases">
        <title>Multi-unit outbreak of Pandoraea commovens among non-cystic fibrosis intensive care patients from 2019 to 2021 in Berlin, Germany.</title>
        <authorList>
            <person name="Menzel P."/>
        </authorList>
    </citation>
    <scope>NUCLEOTIDE SEQUENCE</scope>
    <source>
        <strain evidence="6">LB-19-202-79</strain>
    </source>
</reference>
<sequence>MTTMDDAKLKSLIIGTPQGDAGSLTKESRYVFNYATSERSREVSLVMPYRAESYADTALPSVFAMNRPEGYLLDKLRERFGKFMRLDDMRLLAITGANQIGRLRYFVPEKPRESLRAEVGLSTLLNSGASDELFDHLVGLYLSSGISGFQPKVMMPDADALTPIVEKSTAVTPDLIVKAAGEDYAHLAQNEFLCMAAAREAGISVPEFWLSDDGSLFVMRRFDLEGDARQQLGFEDMAVLLGRSAEQKYLGSYERIAEMIGYLCAENRAESLVRFFDYVTLSVMVRNGDAHLKNFGLIYDRPGGRAPSLAPLFDVVTTTVYSHFDPQSGRTLTDRTLALKLNKQRTYPDTKALMTFGRTVCGVAHPERVVERIETAMQATLDKHAPRIDPELLGVMRREWAQGCSAVGPGKRFAVRA</sequence>
<dbReference type="EMBL" id="CP102780">
    <property type="protein sequence ID" value="UVA79067.1"/>
    <property type="molecule type" value="Genomic_DNA"/>
</dbReference>
<evidence type="ECO:0000313" key="7">
    <source>
        <dbReference type="Proteomes" id="UP001058980"/>
    </source>
</evidence>
<dbReference type="PANTHER" id="PTHR37419">
    <property type="entry name" value="SERINE/THREONINE-PROTEIN KINASE TOXIN HIPA"/>
    <property type="match status" value="1"/>
</dbReference>
<evidence type="ECO:0000256" key="1">
    <source>
        <dbReference type="ARBA" id="ARBA00010164"/>
    </source>
</evidence>
<dbReference type="Proteomes" id="UP001058980">
    <property type="component" value="Chromosome"/>
</dbReference>
<evidence type="ECO:0000256" key="3">
    <source>
        <dbReference type="ARBA" id="ARBA00022777"/>
    </source>
</evidence>
<proteinExistence type="inferred from homology"/>
<keyword evidence="3" id="KW-0418">Kinase</keyword>
<feature type="domain" description="HipA N-terminal subdomain 1" evidence="5">
    <location>
        <begin position="18"/>
        <end position="105"/>
    </location>
</feature>
<dbReference type="NCBIfam" id="TIGR03071">
    <property type="entry name" value="couple_hipA"/>
    <property type="match status" value="1"/>
</dbReference>
<organism evidence="6 7">
    <name type="scientific">Pandoraea commovens</name>
    <dbReference type="NCBI Taxonomy" id="2508289"/>
    <lineage>
        <taxon>Bacteria</taxon>
        <taxon>Pseudomonadati</taxon>
        <taxon>Pseudomonadota</taxon>
        <taxon>Betaproteobacteria</taxon>
        <taxon>Burkholderiales</taxon>
        <taxon>Burkholderiaceae</taxon>
        <taxon>Pandoraea</taxon>
    </lineage>
</organism>
<keyword evidence="7" id="KW-1185">Reference proteome</keyword>
<comment type="similarity">
    <text evidence="1">Belongs to the HipA Ser/Thr kinase family.</text>
</comment>
<dbReference type="InterPro" id="IPR012893">
    <property type="entry name" value="HipA-like_C"/>
</dbReference>
<accession>A0ABY5QE40</accession>
<evidence type="ECO:0000259" key="4">
    <source>
        <dbReference type="Pfam" id="PF07804"/>
    </source>
</evidence>
<dbReference type="PANTHER" id="PTHR37419:SF1">
    <property type="entry name" value="SERINE_THREONINE-PROTEIN KINASE TOXIN HIPA"/>
    <property type="match status" value="1"/>
</dbReference>
<dbReference type="Gene3D" id="1.10.1070.20">
    <property type="match status" value="1"/>
</dbReference>
<protein>
    <submittedName>
        <fullName evidence="6">Type II toxin-antitoxin system HipA family toxin</fullName>
    </submittedName>
</protein>
<name>A0ABY5QE40_9BURK</name>
<evidence type="ECO:0000313" key="6">
    <source>
        <dbReference type="EMBL" id="UVA79067.1"/>
    </source>
</evidence>